<gene>
    <name evidence="1" type="ORF">IEO21_03285</name>
</gene>
<name>A0A8H7U4D7_9APHY</name>
<accession>A0A8H7U4D7</accession>
<evidence type="ECO:0000313" key="2">
    <source>
        <dbReference type="Proteomes" id="UP000639403"/>
    </source>
</evidence>
<proteinExistence type="predicted"/>
<organism evidence="1 2">
    <name type="scientific">Rhodonia placenta</name>
    <dbReference type="NCBI Taxonomy" id="104341"/>
    <lineage>
        <taxon>Eukaryota</taxon>
        <taxon>Fungi</taxon>
        <taxon>Dikarya</taxon>
        <taxon>Basidiomycota</taxon>
        <taxon>Agaricomycotina</taxon>
        <taxon>Agaricomycetes</taxon>
        <taxon>Polyporales</taxon>
        <taxon>Adustoporiaceae</taxon>
        <taxon>Rhodonia</taxon>
    </lineage>
</organism>
<dbReference type="Proteomes" id="UP000639403">
    <property type="component" value="Unassembled WGS sequence"/>
</dbReference>
<evidence type="ECO:0000313" key="1">
    <source>
        <dbReference type="EMBL" id="KAF9817736.1"/>
    </source>
</evidence>
<dbReference type="AlphaFoldDB" id="A0A8H7U4D7"/>
<comment type="caution">
    <text evidence="1">The sequence shown here is derived from an EMBL/GenBank/DDBJ whole genome shotgun (WGS) entry which is preliminary data.</text>
</comment>
<dbReference type="EMBL" id="JADOXO010000039">
    <property type="protein sequence ID" value="KAF9817736.1"/>
    <property type="molecule type" value="Genomic_DNA"/>
</dbReference>
<reference evidence="1" key="1">
    <citation type="submission" date="2020-11" db="EMBL/GenBank/DDBJ databases">
        <authorList>
            <person name="Koelle M."/>
            <person name="Horta M.A.C."/>
            <person name="Nowrousian M."/>
            <person name="Ohm R.A."/>
            <person name="Benz P."/>
            <person name="Pilgard A."/>
        </authorList>
    </citation>
    <scope>NUCLEOTIDE SEQUENCE</scope>
    <source>
        <strain evidence="1">FPRL280</strain>
    </source>
</reference>
<protein>
    <submittedName>
        <fullName evidence="1">Uncharacterized protein</fullName>
    </submittedName>
</protein>
<reference evidence="1" key="2">
    <citation type="journal article" name="Front. Microbiol.">
        <title>Degradative Capacity of Two Strains of Rhodonia placenta: From Phenotype to Genotype.</title>
        <authorList>
            <person name="Kolle M."/>
            <person name="Horta M.A.C."/>
            <person name="Nowrousian M."/>
            <person name="Ohm R.A."/>
            <person name="Benz J.P."/>
            <person name="Pilgard A."/>
        </authorList>
    </citation>
    <scope>NUCLEOTIDE SEQUENCE</scope>
    <source>
        <strain evidence="1">FPRL280</strain>
    </source>
</reference>
<sequence length="56" mass="6474">MLMGQSISMEVQRFPQMPTRLRLEQPLQQFLGRRLMGDALPTTRVLGPQMRLYPSA</sequence>